<accession>A0A511KAN0</accession>
<dbReference type="EMBL" id="BJWK01000003">
    <property type="protein sequence ID" value="GEM07418.1"/>
    <property type="molecule type" value="Genomic_DNA"/>
</dbReference>
<evidence type="ECO:0000256" key="3">
    <source>
        <dbReference type="ARBA" id="ARBA00022617"/>
    </source>
</evidence>
<keyword evidence="6" id="KW-0274">FAD</keyword>
<organism evidence="11 12">
    <name type="scientific">Rhodotorula toruloides</name>
    <name type="common">Yeast</name>
    <name type="synonym">Rhodosporidium toruloides</name>
    <dbReference type="NCBI Taxonomy" id="5286"/>
    <lineage>
        <taxon>Eukaryota</taxon>
        <taxon>Fungi</taxon>
        <taxon>Dikarya</taxon>
        <taxon>Basidiomycota</taxon>
        <taxon>Pucciniomycotina</taxon>
        <taxon>Microbotryomycetes</taxon>
        <taxon>Sporidiobolales</taxon>
        <taxon>Sporidiobolaceae</taxon>
        <taxon>Rhodotorula</taxon>
    </lineage>
</organism>
<dbReference type="PANTHER" id="PTHR48083">
    <property type="entry name" value="MEDIUM-CHAIN SPECIFIC ACYL-COA DEHYDROGENASE, MITOCHONDRIAL-RELATED"/>
    <property type="match status" value="1"/>
</dbReference>
<dbReference type="GO" id="GO:0050660">
    <property type="term" value="F:flavin adenine dinucleotide binding"/>
    <property type="evidence" value="ECO:0007669"/>
    <property type="project" value="InterPro"/>
</dbReference>
<dbReference type="GO" id="GO:0046872">
    <property type="term" value="F:metal ion binding"/>
    <property type="evidence" value="ECO:0007669"/>
    <property type="project" value="UniProtKB-KW"/>
</dbReference>
<dbReference type="SUPFAM" id="SSF47203">
    <property type="entry name" value="Acyl-CoA dehydrogenase C-terminal domain-like"/>
    <property type="match status" value="1"/>
</dbReference>
<evidence type="ECO:0000256" key="9">
    <source>
        <dbReference type="SAM" id="MobiDB-lite"/>
    </source>
</evidence>
<dbReference type="SMART" id="SM01117">
    <property type="entry name" value="Cyt-b5"/>
    <property type="match status" value="1"/>
</dbReference>
<name>A0A511KAN0_RHOTO</name>
<dbReference type="OrthoDB" id="2588832at2759"/>
<dbReference type="FunFam" id="3.10.120.10:FF:000007">
    <property type="entry name" value="Sulfite oxidase, mitochondrial"/>
    <property type="match status" value="1"/>
</dbReference>
<feature type="domain" description="Cytochrome b5 heme-binding" evidence="10">
    <location>
        <begin position="3"/>
        <end position="80"/>
    </location>
</feature>
<dbReference type="PROSITE" id="PS50255">
    <property type="entry name" value="CYTOCHROME_B5_2"/>
    <property type="match status" value="1"/>
</dbReference>
<dbReference type="Gene3D" id="1.10.540.10">
    <property type="entry name" value="Acyl-CoA dehydrogenase/oxidase, N-terminal domain"/>
    <property type="match status" value="1"/>
</dbReference>
<evidence type="ECO:0000256" key="6">
    <source>
        <dbReference type="ARBA" id="ARBA00022827"/>
    </source>
</evidence>
<keyword evidence="3" id="KW-0349">Heme</keyword>
<evidence type="ECO:0000313" key="11">
    <source>
        <dbReference type="EMBL" id="GEM07418.1"/>
    </source>
</evidence>
<dbReference type="InterPro" id="IPR036400">
    <property type="entry name" value="Cyt_B5-like_heme/steroid_sf"/>
</dbReference>
<protein>
    <submittedName>
        <fullName evidence="11">Acyl-CoA dehydrogenase</fullName>
    </submittedName>
</protein>
<keyword evidence="4" id="KW-0285">Flavoprotein</keyword>
<dbReference type="InterPro" id="IPR013786">
    <property type="entry name" value="AcylCoA_DH/ox_N"/>
</dbReference>
<evidence type="ECO:0000256" key="4">
    <source>
        <dbReference type="ARBA" id="ARBA00022630"/>
    </source>
</evidence>
<sequence length="555" mass="60997">MAQKTFTKQQVASHTSEKDGVWIIVEGGVYDVTKFLDDHPGGKKILLKQGGKDATDQFNNFHSKSVLEKTAKPFLIGRVGDEANQGTDAEEAVENKVEDEAPTQVEEEEDTTYFGGELSSCSRLIVLKLTVALPADLVPFGDPFWYQDWASPYYKDSHRKLRSAMRAFTDEYLTPNAMAWDDARQIPPEEYKRIADFGILAGIAAGAGGWPTEYAEGIPVPGGFDPEEWDAFHNFIVVDEMSRCGSGGILYGLLGGFAISCGPILHFGSDELKKRILPPLLKGEKRSCLAITEPAGGSDVANLTATGELSDDKKHYIVNGEKKWITNGVYADYFVTAVRTGGKGMGGLSLMVVERTEGLTTRKMDCMGVLASGTTYVTYEDVKVPVGNLLGKEKKGFQIIMSNFNGERGGIAMQANRFARVCLEESIKYANKRMTFGKKLIDHPVIRAKARFVYAFMRRTVVYQTTQYDHDTISLRGGGTMALLKAQSTETLEFCAREACQIFGGLSYSKGGQGEKVERLYRDAKAFSIPGGSFEIMQDLGIRQSLKVAEIMGYG</sequence>
<dbReference type="PRINTS" id="PR00363">
    <property type="entry name" value="CYTOCHROMEB5"/>
</dbReference>
<gene>
    <name evidence="11" type="ORF">Rt10032_c03g1435</name>
</gene>
<comment type="similarity">
    <text evidence="2">Belongs to the acyl-CoA dehydrogenase family.</text>
</comment>
<dbReference type="PANTHER" id="PTHR48083:SF28">
    <property type="entry name" value="ACYL-COA DEHYDROGENASE FAMILY PROTEIN (AFU_ORTHOLOGUE AFUA_6G10880)-RELATED"/>
    <property type="match status" value="1"/>
</dbReference>
<keyword evidence="7" id="KW-0560">Oxidoreductase</keyword>
<evidence type="ECO:0000256" key="7">
    <source>
        <dbReference type="ARBA" id="ARBA00023002"/>
    </source>
</evidence>
<dbReference type="InterPro" id="IPR006091">
    <property type="entry name" value="Acyl-CoA_Oxase/DH_mid-dom"/>
</dbReference>
<dbReference type="GO" id="GO:0003995">
    <property type="term" value="F:acyl-CoA dehydrogenase activity"/>
    <property type="evidence" value="ECO:0007669"/>
    <property type="project" value="TreeGrafter"/>
</dbReference>
<dbReference type="GO" id="GO:0033539">
    <property type="term" value="P:fatty acid beta-oxidation using acyl-CoA dehydrogenase"/>
    <property type="evidence" value="ECO:0007669"/>
    <property type="project" value="TreeGrafter"/>
</dbReference>
<dbReference type="Proteomes" id="UP000321518">
    <property type="component" value="Unassembled WGS sequence"/>
</dbReference>
<dbReference type="AlphaFoldDB" id="A0A511KAN0"/>
<evidence type="ECO:0000259" key="10">
    <source>
        <dbReference type="PROSITE" id="PS50255"/>
    </source>
</evidence>
<dbReference type="InterPro" id="IPR037069">
    <property type="entry name" value="AcylCoA_DH/ox_N_sf"/>
</dbReference>
<dbReference type="InterPro" id="IPR018506">
    <property type="entry name" value="Cyt_B5_heme-BS"/>
</dbReference>
<reference evidence="11 12" key="1">
    <citation type="submission" date="2019-07" db="EMBL/GenBank/DDBJ databases">
        <title>Rhodotorula toruloides NBRC10032 genome sequencing.</title>
        <authorList>
            <person name="Shida Y."/>
            <person name="Takaku H."/>
            <person name="Ogasawara W."/>
            <person name="Mori K."/>
        </authorList>
    </citation>
    <scope>NUCLEOTIDE SEQUENCE [LARGE SCALE GENOMIC DNA]</scope>
    <source>
        <strain evidence="11 12">NBRC10032</strain>
    </source>
</reference>
<dbReference type="InterPro" id="IPR036250">
    <property type="entry name" value="AcylCo_DH-like_C"/>
</dbReference>
<dbReference type="Gene3D" id="1.20.140.10">
    <property type="entry name" value="Butyryl-CoA Dehydrogenase, subunit A, domain 3"/>
    <property type="match status" value="1"/>
</dbReference>
<evidence type="ECO:0000256" key="8">
    <source>
        <dbReference type="ARBA" id="ARBA00023004"/>
    </source>
</evidence>
<dbReference type="GO" id="GO:0005737">
    <property type="term" value="C:cytoplasm"/>
    <property type="evidence" value="ECO:0007669"/>
    <property type="project" value="TreeGrafter"/>
</dbReference>
<keyword evidence="5" id="KW-0479">Metal-binding</keyword>
<dbReference type="InterPro" id="IPR046373">
    <property type="entry name" value="Acyl-CoA_Oxase/DH_mid-dom_sf"/>
</dbReference>
<evidence type="ECO:0000256" key="2">
    <source>
        <dbReference type="ARBA" id="ARBA00009347"/>
    </source>
</evidence>
<dbReference type="Pfam" id="PF00173">
    <property type="entry name" value="Cyt-b5"/>
    <property type="match status" value="1"/>
</dbReference>
<dbReference type="PROSITE" id="PS00191">
    <property type="entry name" value="CYTOCHROME_B5_1"/>
    <property type="match status" value="1"/>
</dbReference>
<dbReference type="InterPro" id="IPR009100">
    <property type="entry name" value="AcylCoA_DH/oxidase_NM_dom_sf"/>
</dbReference>
<keyword evidence="8" id="KW-0408">Iron</keyword>
<dbReference type="Pfam" id="PF02770">
    <property type="entry name" value="Acyl-CoA_dh_M"/>
    <property type="match status" value="1"/>
</dbReference>
<dbReference type="Pfam" id="PF02771">
    <property type="entry name" value="Acyl-CoA_dh_N"/>
    <property type="match status" value="1"/>
</dbReference>
<dbReference type="InterPro" id="IPR050741">
    <property type="entry name" value="Acyl-CoA_dehydrogenase"/>
</dbReference>
<evidence type="ECO:0000313" key="12">
    <source>
        <dbReference type="Proteomes" id="UP000321518"/>
    </source>
</evidence>
<dbReference type="SUPFAM" id="SSF55856">
    <property type="entry name" value="Cytochrome b5-like heme/steroid binding domain"/>
    <property type="match status" value="1"/>
</dbReference>
<dbReference type="InterPro" id="IPR009075">
    <property type="entry name" value="AcylCo_DH/oxidase_C"/>
</dbReference>
<evidence type="ECO:0000256" key="5">
    <source>
        <dbReference type="ARBA" id="ARBA00022723"/>
    </source>
</evidence>
<comment type="cofactor">
    <cofactor evidence="1">
        <name>FAD</name>
        <dbReference type="ChEBI" id="CHEBI:57692"/>
    </cofactor>
</comment>
<proteinExistence type="inferred from homology"/>
<dbReference type="Pfam" id="PF00441">
    <property type="entry name" value="Acyl-CoA_dh_1"/>
    <property type="match status" value="1"/>
</dbReference>
<feature type="region of interest" description="Disordered" evidence="9">
    <location>
        <begin position="80"/>
        <end position="111"/>
    </location>
</feature>
<dbReference type="Gene3D" id="3.10.120.10">
    <property type="entry name" value="Cytochrome b5-like heme/steroid binding domain"/>
    <property type="match status" value="1"/>
</dbReference>
<evidence type="ECO:0000256" key="1">
    <source>
        <dbReference type="ARBA" id="ARBA00001974"/>
    </source>
</evidence>
<dbReference type="Gene3D" id="2.40.110.10">
    <property type="entry name" value="Butyryl-CoA Dehydrogenase, subunit A, domain 2"/>
    <property type="match status" value="1"/>
</dbReference>
<dbReference type="InterPro" id="IPR001199">
    <property type="entry name" value="Cyt_B5-like_heme/steroid-bd"/>
</dbReference>
<dbReference type="GO" id="GO:0020037">
    <property type="term" value="F:heme binding"/>
    <property type="evidence" value="ECO:0007669"/>
    <property type="project" value="InterPro"/>
</dbReference>
<dbReference type="SUPFAM" id="SSF56645">
    <property type="entry name" value="Acyl-CoA dehydrogenase NM domain-like"/>
    <property type="match status" value="1"/>
</dbReference>
<comment type="caution">
    <text evidence="11">The sequence shown here is derived from an EMBL/GenBank/DDBJ whole genome shotgun (WGS) entry which is preliminary data.</text>
</comment>